<dbReference type="Pfam" id="PF13649">
    <property type="entry name" value="Methyltransf_25"/>
    <property type="match status" value="1"/>
</dbReference>
<dbReference type="GO" id="GO:0032259">
    <property type="term" value="P:methylation"/>
    <property type="evidence" value="ECO:0007669"/>
    <property type="project" value="UniProtKB-KW"/>
</dbReference>
<feature type="domain" description="Methyltransferase" evidence="3">
    <location>
        <begin position="54"/>
        <end position="133"/>
    </location>
</feature>
<dbReference type="SUPFAM" id="SSF53335">
    <property type="entry name" value="S-adenosyl-L-methionine-dependent methyltransferases"/>
    <property type="match status" value="1"/>
</dbReference>
<name>A0A1E5FSP3_VIBSP</name>
<evidence type="ECO:0000313" key="5">
    <source>
        <dbReference type="Proteomes" id="UP000094802"/>
    </source>
</evidence>
<dbReference type="OrthoDB" id="9800454at2"/>
<dbReference type="GO" id="GO:0008168">
    <property type="term" value="F:methyltransferase activity"/>
    <property type="evidence" value="ECO:0007669"/>
    <property type="project" value="UniProtKB-KW"/>
</dbReference>
<reference evidence="4 5" key="1">
    <citation type="journal article" date="2012" name="Science">
        <title>Ecological populations of bacteria act as socially cohesive units of antibiotic production and resistance.</title>
        <authorList>
            <person name="Cordero O.X."/>
            <person name="Wildschutte H."/>
            <person name="Kirkup B."/>
            <person name="Proehl S."/>
            <person name="Ngo L."/>
            <person name="Hussain F."/>
            <person name="Le Roux F."/>
            <person name="Mincer T."/>
            <person name="Polz M.F."/>
        </authorList>
    </citation>
    <scope>NUCLEOTIDE SEQUENCE [LARGE SCALE GENOMIC DNA]</scope>
    <source>
        <strain evidence="4 5">12E03</strain>
    </source>
</reference>
<accession>A0A1E5FSP3</accession>
<dbReference type="InterPro" id="IPR041698">
    <property type="entry name" value="Methyltransf_25"/>
</dbReference>
<evidence type="ECO:0000256" key="2">
    <source>
        <dbReference type="ARBA" id="ARBA00022679"/>
    </source>
</evidence>
<gene>
    <name evidence="4" type="ORF">A142_20560</name>
</gene>
<dbReference type="Proteomes" id="UP000094802">
    <property type="component" value="Unassembled WGS sequence"/>
</dbReference>
<evidence type="ECO:0000259" key="3">
    <source>
        <dbReference type="Pfam" id="PF13649"/>
    </source>
</evidence>
<dbReference type="PANTHER" id="PTHR43861">
    <property type="entry name" value="TRANS-ACONITATE 2-METHYLTRANSFERASE-RELATED"/>
    <property type="match status" value="1"/>
</dbReference>
<dbReference type="RefSeq" id="WP_019822630.1">
    <property type="nucleotide sequence ID" value="NZ_AJZD02000134.1"/>
</dbReference>
<organism evidence="4 5">
    <name type="scientific">Vibrio splendidus 12E03</name>
    <dbReference type="NCBI Taxonomy" id="1191305"/>
    <lineage>
        <taxon>Bacteria</taxon>
        <taxon>Pseudomonadati</taxon>
        <taxon>Pseudomonadota</taxon>
        <taxon>Gammaproteobacteria</taxon>
        <taxon>Vibrionales</taxon>
        <taxon>Vibrionaceae</taxon>
        <taxon>Vibrio</taxon>
    </lineage>
</organism>
<dbReference type="Gene3D" id="3.40.50.150">
    <property type="entry name" value="Vaccinia Virus protein VP39"/>
    <property type="match status" value="1"/>
</dbReference>
<keyword evidence="1 4" id="KW-0489">Methyltransferase</keyword>
<comment type="caution">
    <text evidence="4">The sequence shown here is derived from an EMBL/GenBank/DDBJ whole genome shotgun (WGS) entry which is preliminary data.</text>
</comment>
<dbReference type="InterPro" id="IPR029063">
    <property type="entry name" value="SAM-dependent_MTases_sf"/>
</dbReference>
<protein>
    <submittedName>
        <fullName evidence="4">SAM-dependent methyltransferase</fullName>
    </submittedName>
</protein>
<keyword evidence="2 4" id="KW-0808">Transferase</keyword>
<proteinExistence type="predicted"/>
<dbReference type="EMBL" id="AJZD02000134">
    <property type="protein sequence ID" value="OEF93546.1"/>
    <property type="molecule type" value="Genomic_DNA"/>
</dbReference>
<dbReference type="PANTHER" id="PTHR43861:SF1">
    <property type="entry name" value="TRANS-ACONITATE 2-METHYLTRANSFERASE"/>
    <property type="match status" value="1"/>
</dbReference>
<dbReference type="CDD" id="cd02440">
    <property type="entry name" value="AdoMet_MTases"/>
    <property type="match status" value="1"/>
</dbReference>
<evidence type="ECO:0000256" key="1">
    <source>
        <dbReference type="ARBA" id="ARBA00022603"/>
    </source>
</evidence>
<dbReference type="AlphaFoldDB" id="A0A1E5FSP3"/>
<evidence type="ECO:0000313" key="4">
    <source>
        <dbReference type="EMBL" id="OEF93546.1"/>
    </source>
</evidence>
<sequence length="207" mass="24200">MHWRDRFKVYWYHRKQTHRWKGDRAKSLGWTNEESQLCRFEVIARATDFENKSVLDLGCGYGELFELLDSIYRIQSYTGVDQHADFLKKAKQNYTEARCKFMAGDMSKMNLEAHDVVIASGSLNYISRDSDYLTNMITRMFGLANQAVIFNLLNSSQYPSRNTLMSYHPQGVYRFCKTLCDDVYLMEGYAEGDFTIVMSSRRHLLPS</sequence>
<feature type="non-terminal residue" evidence="4">
    <location>
        <position position="207"/>
    </location>
</feature>